<dbReference type="SUPFAM" id="SSF56281">
    <property type="entry name" value="Metallo-hydrolase/oxidoreductase"/>
    <property type="match status" value="1"/>
</dbReference>
<name>A0A1G8RCW1_9GAMM</name>
<dbReference type="InterPro" id="IPR001279">
    <property type="entry name" value="Metallo-B-lactamas"/>
</dbReference>
<sequence length="214" mass="23271">MKYQVVPVTPYRTNCTLLWCRKTLQAAIIDPGGDQSDIINAVEANGLTVTQVWLTHGHIDHAGAAKVLAERLGVAVIGPHRDDQFLLDDLEQEARTYGFPVHSNFVPDRYLNDGDQLSVGELRFEVLHTPGHTPGHVVFHQPDAGLVFVGDLIFASSVGRTDFEGGNQAQLLASITGKLWPLGNETEFVPGHGANSTIGRERQLNPYVADSVLG</sequence>
<dbReference type="Pfam" id="PF00753">
    <property type="entry name" value="Lactamase_B"/>
    <property type="match status" value="1"/>
</dbReference>
<evidence type="ECO:0000256" key="2">
    <source>
        <dbReference type="ARBA" id="ARBA00022723"/>
    </source>
</evidence>
<keyword evidence="2" id="KW-0479">Metal-binding</keyword>
<dbReference type="Proteomes" id="UP000199527">
    <property type="component" value="Unassembled WGS sequence"/>
</dbReference>
<dbReference type="Gene3D" id="3.60.15.10">
    <property type="entry name" value="Ribonuclease Z/Hydroxyacylglutathione hydrolase-like"/>
    <property type="match status" value="1"/>
</dbReference>
<evidence type="ECO:0000256" key="4">
    <source>
        <dbReference type="ARBA" id="ARBA00022833"/>
    </source>
</evidence>
<dbReference type="SMART" id="SM00849">
    <property type="entry name" value="Lactamase_B"/>
    <property type="match status" value="1"/>
</dbReference>
<accession>A0A1G8RCW1</accession>
<dbReference type="OrthoDB" id="9784009at2"/>
<proteinExistence type="predicted"/>
<evidence type="ECO:0000313" key="6">
    <source>
        <dbReference type="EMBL" id="SDJ14806.1"/>
    </source>
</evidence>
<evidence type="ECO:0000256" key="3">
    <source>
        <dbReference type="ARBA" id="ARBA00022801"/>
    </source>
</evidence>
<dbReference type="RefSeq" id="WP_090364691.1">
    <property type="nucleotide sequence ID" value="NZ_FNEM01000005.1"/>
</dbReference>
<feature type="domain" description="Metallo-beta-lactamase" evidence="5">
    <location>
        <begin position="12"/>
        <end position="192"/>
    </location>
</feature>
<dbReference type="InterPro" id="IPR036866">
    <property type="entry name" value="RibonucZ/Hydroxyglut_hydro"/>
</dbReference>
<dbReference type="AlphaFoldDB" id="A0A1G8RCW1"/>
<dbReference type="GO" id="GO:0046872">
    <property type="term" value="F:metal ion binding"/>
    <property type="evidence" value="ECO:0007669"/>
    <property type="project" value="UniProtKB-KW"/>
</dbReference>
<dbReference type="CDD" id="cd07737">
    <property type="entry name" value="YcbL-like_MBL-fold"/>
    <property type="match status" value="1"/>
</dbReference>
<evidence type="ECO:0000256" key="1">
    <source>
        <dbReference type="ARBA" id="ARBA00001947"/>
    </source>
</evidence>
<protein>
    <submittedName>
        <fullName evidence="6">Glyoxylase, beta-lactamase superfamily II</fullName>
    </submittedName>
</protein>
<keyword evidence="4" id="KW-0862">Zinc</keyword>
<keyword evidence="7" id="KW-1185">Reference proteome</keyword>
<keyword evidence="3" id="KW-0378">Hydrolase</keyword>
<gene>
    <name evidence="6" type="ORF">SAMN04488540_105135</name>
</gene>
<comment type="cofactor">
    <cofactor evidence="1">
        <name>Zn(2+)</name>
        <dbReference type="ChEBI" id="CHEBI:29105"/>
    </cofactor>
</comment>
<reference evidence="7" key="1">
    <citation type="submission" date="2016-10" db="EMBL/GenBank/DDBJ databases">
        <authorList>
            <person name="Varghese N."/>
            <person name="Submissions S."/>
        </authorList>
    </citation>
    <scope>NUCLEOTIDE SEQUENCE [LARGE SCALE GENOMIC DNA]</scope>
    <source>
        <strain evidence="7">DSM 23317</strain>
    </source>
</reference>
<dbReference type="EMBL" id="FNEM01000005">
    <property type="protein sequence ID" value="SDJ14806.1"/>
    <property type="molecule type" value="Genomic_DNA"/>
</dbReference>
<dbReference type="InterPro" id="IPR051453">
    <property type="entry name" value="MBL_Glyoxalase_II"/>
</dbReference>
<dbReference type="GO" id="GO:0016787">
    <property type="term" value="F:hydrolase activity"/>
    <property type="evidence" value="ECO:0007669"/>
    <property type="project" value="UniProtKB-KW"/>
</dbReference>
<dbReference type="PANTHER" id="PTHR46233:SF3">
    <property type="entry name" value="HYDROXYACYLGLUTATHIONE HYDROLASE GLOC"/>
    <property type="match status" value="1"/>
</dbReference>
<evidence type="ECO:0000259" key="5">
    <source>
        <dbReference type="SMART" id="SM00849"/>
    </source>
</evidence>
<evidence type="ECO:0000313" key="7">
    <source>
        <dbReference type="Proteomes" id="UP000199527"/>
    </source>
</evidence>
<organism evidence="6 7">
    <name type="scientific">Ferrimonas sediminum</name>
    <dbReference type="NCBI Taxonomy" id="718193"/>
    <lineage>
        <taxon>Bacteria</taxon>
        <taxon>Pseudomonadati</taxon>
        <taxon>Pseudomonadota</taxon>
        <taxon>Gammaproteobacteria</taxon>
        <taxon>Alteromonadales</taxon>
        <taxon>Ferrimonadaceae</taxon>
        <taxon>Ferrimonas</taxon>
    </lineage>
</organism>
<dbReference type="PANTHER" id="PTHR46233">
    <property type="entry name" value="HYDROXYACYLGLUTATHIONE HYDROLASE GLOC"/>
    <property type="match status" value="1"/>
</dbReference>